<dbReference type="GO" id="GO:0003755">
    <property type="term" value="F:peptidyl-prolyl cis-trans isomerase activity"/>
    <property type="evidence" value="ECO:0007669"/>
    <property type="project" value="UniProtKB-EC"/>
</dbReference>
<evidence type="ECO:0000256" key="2">
    <source>
        <dbReference type="ARBA" id="ARBA00013194"/>
    </source>
</evidence>
<comment type="catalytic activity">
    <reaction evidence="1">
        <text>[protein]-peptidylproline (omega=180) = [protein]-peptidylproline (omega=0)</text>
        <dbReference type="Rhea" id="RHEA:16237"/>
        <dbReference type="Rhea" id="RHEA-COMP:10747"/>
        <dbReference type="Rhea" id="RHEA-COMP:10748"/>
        <dbReference type="ChEBI" id="CHEBI:83833"/>
        <dbReference type="ChEBI" id="CHEBI:83834"/>
        <dbReference type="EC" id="5.2.1.8"/>
    </reaction>
</comment>
<name>A0A9P1GD45_9DINO</name>
<feature type="region of interest" description="Disordered" evidence="6">
    <location>
        <begin position="1474"/>
        <end position="1547"/>
    </location>
</feature>
<evidence type="ECO:0000313" key="8">
    <source>
        <dbReference type="EMBL" id="CAL4796292.1"/>
    </source>
</evidence>
<dbReference type="SUPFAM" id="SSF48452">
    <property type="entry name" value="TPR-like"/>
    <property type="match status" value="1"/>
</dbReference>
<dbReference type="SMART" id="SM00028">
    <property type="entry name" value="TPR"/>
    <property type="match status" value="2"/>
</dbReference>
<organism evidence="7">
    <name type="scientific">Cladocopium goreaui</name>
    <dbReference type="NCBI Taxonomy" id="2562237"/>
    <lineage>
        <taxon>Eukaryota</taxon>
        <taxon>Sar</taxon>
        <taxon>Alveolata</taxon>
        <taxon>Dinophyceae</taxon>
        <taxon>Suessiales</taxon>
        <taxon>Symbiodiniaceae</taxon>
        <taxon>Cladocopium</taxon>
    </lineage>
</organism>
<dbReference type="EC" id="5.2.1.8" evidence="2"/>
<accession>A0A9P1GD45</accession>
<protein>
    <recommendedName>
        <fullName evidence="2">peptidylprolyl isomerase</fullName>
        <ecNumber evidence="2">5.2.1.8</ecNumber>
    </recommendedName>
</protein>
<dbReference type="PROSITE" id="PS50005">
    <property type="entry name" value="TPR"/>
    <property type="match status" value="1"/>
</dbReference>
<feature type="region of interest" description="Disordered" evidence="6">
    <location>
        <begin position="1349"/>
        <end position="1395"/>
    </location>
</feature>
<evidence type="ECO:0000313" key="7">
    <source>
        <dbReference type="EMBL" id="CAI4008980.1"/>
    </source>
</evidence>
<feature type="region of interest" description="Disordered" evidence="6">
    <location>
        <begin position="1"/>
        <end position="35"/>
    </location>
</feature>
<comment type="caution">
    <text evidence="7">The sequence shown here is derived from an EMBL/GenBank/DDBJ whole genome shotgun (WGS) entry which is preliminary data.</text>
</comment>
<proteinExistence type="predicted"/>
<dbReference type="InterPro" id="IPR046357">
    <property type="entry name" value="PPIase_dom_sf"/>
</dbReference>
<dbReference type="InterPro" id="IPR019734">
    <property type="entry name" value="TPR_rpt"/>
</dbReference>
<evidence type="ECO:0000256" key="6">
    <source>
        <dbReference type="SAM" id="MobiDB-lite"/>
    </source>
</evidence>
<feature type="region of interest" description="Disordered" evidence="6">
    <location>
        <begin position="833"/>
        <end position="890"/>
    </location>
</feature>
<sequence>MESEPSSSSSPLPDGISSKRTLRHPPTRKYLPPEQGDEVVVRYSLALAGQQLQSTGGDSIAFTIGAAASQGPPLRVLQTLVRQLYQGEDAEFTIELGILEDLSLDGWAPNTQTQLQLELVKCPLREDLFGDQGAIKRIIKSSEGRHPKDGDECQVSYKITEKGAAGPPLSVEEGVYKIGGMAPQLGQLAQVFDKALLSMKLKEEVVVTCRPNGPFGPKAGLSLEISLTLEEIFQVHDVSLGKYDGAVLRKRLKEGAGPHRLHDTGRVRVRVLTVTSNRDKVSGRPFEVSFVAGDGEVCDAMEGAVLGLQEGDELMLRVMEPACCEGLIEIETPLEAPVMVHFTVLEVQQVPEKWDLAPPERLERAVAQRHLAGRLFQAQRLRLAAKHYQEIASFLARPEDFKEQRAEALELRRVAFLNEAACMLQLGEMSHVKDLCDKVLKEEPEQPKALFRRAKALLALKEHQAAVEDLQRLKEVDPSNVAGQRLLRKAKEELRKQDRVSSKTYSKMCAGLGDFPEDLRAPKTSPNSLVEAPDLEEEYAKLSRETGVPLHRLKPVKLKGFVHRKKRSSVQCMPCSAFESYLNTGGAELLVATRDDKSKNVGWLTDAQLRNFNTAAVERMTAVDDGRWVGTHFNNEDENGGYGWGHDEWPPRSSDKPSERLKVPTFDGGGEEHDVGHSARSYIRRVQVWLRCTKMPAHQRALALYDALTDRAWVYAEELDVDILASDGGVRYFLEWVQTRFMDVEVTKIAQMMNDLFRKCKRRGGQSVRDFNVEFERMVLRLHEVKCNLPPLIKAWLYLDKLRLSEHEELALLASVGNEYDVRRLQHAALVQDRNARRNSNEGWKGNNHHETGKGRWGRQTVHLTGLDDGSSGDDEDPLGGRHHESESDLMEENVAEAQHSAFMAYQGAKAKYKEAIKGRGTDPGELEKRASERLRLAKQRSYCSACKRRGHWHKDPECPLRGRSAAAASAPRDGVQQAQMCHTVNMVRTCLAAEGLSETHHSSEPAFQLAIVDTACSKSVAGYDWFEAFCNQSDLLGHSFEILDETEHFKFGASRVHRSAFSIWAWFGIAGKWVAVKIAIVHCKVPLLLSRPALAQLGMTFDVAQHQVNLKKLNVCEIPLKQSTTGHPALVVSDFPAGSPPILDAAAGDEVWVPAQEVYMACQSVGRETSLAVERPSETLFYPKKIPLEVENMLQTSPLPCSSFFAWWSHANQSRDFWIETENEMIRVHVVPRKFKFDPTKWSTKNVEQKSQLLACLEGQRISERMSCLSDGVFFEVEVDSINDGGAVEDRHDQWIGRSRFQKTARALPDFHKLADVQSAEPAVAMEDASRRVAGGAAQAPSALPLFLDGAGASSGPDGDPCSGPKLPESHEPHEGHLKDESERADPNGSRCPHRASFEAHTRLADPGSSPGPLHVGRDGGAFWEVQGLDVSGDPFGLSVMGHIAEVETVGEAAAHPDLVRLATWAKDNLETTEEAAKQTKSLAKDPEAAAKVPVPKLSDLGYRSSGSDWSKVSSCPAPRRARNRRTQQDVEELSSDMEEEEKGTAEQIEALEKRIAALKKKAAT</sequence>
<evidence type="ECO:0000256" key="1">
    <source>
        <dbReference type="ARBA" id="ARBA00000971"/>
    </source>
</evidence>
<gene>
    <name evidence="7" type="ORF">C1SCF055_LOCUS34370</name>
</gene>
<feature type="compositionally biased region" description="Polar residues" evidence="6">
    <location>
        <begin position="1506"/>
        <end position="1515"/>
    </location>
</feature>
<dbReference type="SUPFAM" id="SSF54534">
    <property type="entry name" value="FKBP-like"/>
    <property type="match status" value="2"/>
</dbReference>
<keyword evidence="3" id="KW-0697">Rotamase</keyword>
<evidence type="ECO:0000313" key="9">
    <source>
        <dbReference type="Proteomes" id="UP001152797"/>
    </source>
</evidence>
<evidence type="ECO:0000256" key="3">
    <source>
        <dbReference type="ARBA" id="ARBA00023110"/>
    </source>
</evidence>
<feature type="compositionally biased region" description="Basic and acidic residues" evidence="6">
    <location>
        <begin position="1476"/>
        <end position="1490"/>
    </location>
</feature>
<keyword evidence="4" id="KW-0413">Isomerase</keyword>
<dbReference type="Proteomes" id="UP001152797">
    <property type="component" value="Unassembled WGS sequence"/>
</dbReference>
<feature type="compositionally biased region" description="Low complexity" evidence="6">
    <location>
        <begin position="1"/>
        <end position="11"/>
    </location>
</feature>
<dbReference type="EMBL" id="CAMXCT030004434">
    <property type="protein sequence ID" value="CAL4796292.1"/>
    <property type="molecule type" value="Genomic_DNA"/>
</dbReference>
<reference evidence="8 9" key="2">
    <citation type="submission" date="2024-05" db="EMBL/GenBank/DDBJ databases">
        <authorList>
            <person name="Chen Y."/>
            <person name="Shah S."/>
            <person name="Dougan E. K."/>
            <person name="Thang M."/>
            <person name="Chan C."/>
        </authorList>
    </citation>
    <scope>NUCLEOTIDE SEQUENCE [LARGE SCALE GENOMIC DNA]</scope>
</reference>
<dbReference type="InterPro" id="IPR050754">
    <property type="entry name" value="FKBP4/5/8-like"/>
</dbReference>
<keyword evidence="5" id="KW-0802">TPR repeat</keyword>
<dbReference type="Gene3D" id="3.10.50.40">
    <property type="match status" value="1"/>
</dbReference>
<dbReference type="InterPro" id="IPR011990">
    <property type="entry name" value="TPR-like_helical_dom_sf"/>
</dbReference>
<feature type="compositionally biased region" description="Acidic residues" evidence="6">
    <location>
        <begin position="1531"/>
        <end position="1543"/>
    </location>
</feature>
<dbReference type="EMBL" id="CAMXCT020004434">
    <property type="protein sequence ID" value="CAL1162355.1"/>
    <property type="molecule type" value="Genomic_DNA"/>
</dbReference>
<dbReference type="EMBL" id="CAMXCT010004434">
    <property type="protein sequence ID" value="CAI4008980.1"/>
    <property type="molecule type" value="Genomic_DNA"/>
</dbReference>
<dbReference type="PANTHER" id="PTHR46512:SF9">
    <property type="entry name" value="PEPTIDYLPROLYL ISOMERASE"/>
    <property type="match status" value="1"/>
</dbReference>
<reference evidence="7" key="1">
    <citation type="submission" date="2022-10" db="EMBL/GenBank/DDBJ databases">
        <authorList>
            <person name="Chen Y."/>
            <person name="Dougan E. K."/>
            <person name="Chan C."/>
            <person name="Rhodes N."/>
            <person name="Thang M."/>
        </authorList>
    </citation>
    <scope>NUCLEOTIDE SEQUENCE</scope>
</reference>
<feature type="compositionally biased region" description="Low complexity" evidence="6">
    <location>
        <begin position="1350"/>
        <end position="1362"/>
    </location>
</feature>
<keyword evidence="9" id="KW-1185">Reference proteome</keyword>
<feature type="compositionally biased region" description="Basic and acidic residues" evidence="6">
    <location>
        <begin position="1369"/>
        <end position="1387"/>
    </location>
</feature>
<dbReference type="PANTHER" id="PTHR46512">
    <property type="entry name" value="PEPTIDYLPROLYL ISOMERASE"/>
    <property type="match status" value="1"/>
</dbReference>
<dbReference type="OrthoDB" id="1902587at2759"/>
<feature type="repeat" description="TPR" evidence="5">
    <location>
        <begin position="447"/>
        <end position="480"/>
    </location>
</feature>
<evidence type="ECO:0000256" key="5">
    <source>
        <dbReference type="PROSITE-ProRule" id="PRU00339"/>
    </source>
</evidence>
<dbReference type="Gene3D" id="1.25.40.10">
    <property type="entry name" value="Tetratricopeptide repeat domain"/>
    <property type="match status" value="1"/>
</dbReference>
<evidence type="ECO:0000256" key="4">
    <source>
        <dbReference type="ARBA" id="ARBA00023235"/>
    </source>
</evidence>